<accession>A0A6M2DRZ0</accession>
<dbReference type="PANTHER" id="PTHR47331">
    <property type="entry name" value="PHD-TYPE DOMAIN-CONTAINING PROTEIN"/>
    <property type="match status" value="1"/>
</dbReference>
<name>A0A6M2DRZ0_XENCH</name>
<reference evidence="1" key="1">
    <citation type="submission" date="2020-03" db="EMBL/GenBank/DDBJ databases">
        <title>Transcriptomic Profiling of the Digestive Tract of the Rat Flea, Xenopsylla cheopis, Following Blood Feeding and Infection with Yersinia pestis.</title>
        <authorList>
            <person name="Bland D.M."/>
            <person name="Martens C.A."/>
            <person name="Virtaneva K."/>
            <person name="Kanakabandi K."/>
            <person name="Long D."/>
            <person name="Rosenke R."/>
            <person name="Saturday G.A."/>
            <person name="Hoyt F.H."/>
            <person name="Bruno D.P."/>
            <person name="Ribeiro J.M.C."/>
            <person name="Hinnebusch J."/>
        </authorList>
    </citation>
    <scope>NUCLEOTIDE SEQUENCE</scope>
</reference>
<dbReference type="AlphaFoldDB" id="A0A6M2DRZ0"/>
<dbReference type="SUPFAM" id="SSF56672">
    <property type="entry name" value="DNA/RNA polymerases"/>
    <property type="match status" value="1"/>
</dbReference>
<dbReference type="GO" id="GO:0071897">
    <property type="term" value="P:DNA biosynthetic process"/>
    <property type="evidence" value="ECO:0007669"/>
    <property type="project" value="UniProtKB-ARBA"/>
</dbReference>
<proteinExistence type="predicted"/>
<organism evidence="1">
    <name type="scientific">Xenopsylla cheopis</name>
    <name type="common">Oriental rat flea</name>
    <name type="synonym">Pulex cheopis</name>
    <dbReference type="NCBI Taxonomy" id="163159"/>
    <lineage>
        <taxon>Eukaryota</taxon>
        <taxon>Metazoa</taxon>
        <taxon>Ecdysozoa</taxon>
        <taxon>Arthropoda</taxon>
        <taxon>Hexapoda</taxon>
        <taxon>Insecta</taxon>
        <taxon>Pterygota</taxon>
        <taxon>Neoptera</taxon>
        <taxon>Endopterygota</taxon>
        <taxon>Siphonaptera</taxon>
        <taxon>Pulicidae</taxon>
        <taxon>Xenopsyllinae</taxon>
        <taxon>Xenopsylla</taxon>
    </lineage>
</organism>
<protein>
    <submittedName>
        <fullName evidence="1">Uncharacterized protein</fullName>
    </submittedName>
</protein>
<sequence length="376" mass="42807">MSALILISDSTGNHIQARALSDTCTTANFITENLVTKLNLPTQACSIPIEAVNRMQTLSKHVKQIYCKSLNNKFQRSLTFFTINQITKFSPSEIFPRESISMPKNLKLTDPQVHIPRPIDVLIGSGTTLSLLSIGQINLSENNCDLIMQKTLLGWVIAGGVNTDKNVQSISCKLTDLSNQLTRFWMIEDVGSKDSRSLDDSMCESHYQKHTTRNAEGRYVVKLPFRIDNVDFGNSRNQTYKRFLSLQRRLNVDAQLKEEYCKVMQEYIDLGHMVHVTNEHEPGYYLPHHPMIKSSSTSTKMRVILDASTKTERGISLNGVLLTDPIIQDNIFTILLSFRTYVYVMTSDITRVHPEHNKFHKFCIIIIIMSVLTNFE</sequence>
<dbReference type="PANTHER" id="PTHR47331:SF1">
    <property type="entry name" value="GAG-LIKE PROTEIN"/>
    <property type="match status" value="1"/>
</dbReference>
<evidence type="ECO:0000313" key="1">
    <source>
        <dbReference type="EMBL" id="NOV49065.1"/>
    </source>
</evidence>
<dbReference type="InterPro" id="IPR043502">
    <property type="entry name" value="DNA/RNA_pol_sf"/>
</dbReference>
<dbReference type="EMBL" id="GIIL01005339">
    <property type="protein sequence ID" value="NOV49065.1"/>
    <property type="molecule type" value="Transcribed_RNA"/>
</dbReference>